<gene>
    <name evidence="5" type="ORF">TWF506_000467</name>
</gene>
<evidence type="ECO:0000256" key="4">
    <source>
        <dbReference type="SAM" id="MobiDB-lite"/>
    </source>
</evidence>
<dbReference type="GO" id="GO:0005743">
    <property type="term" value="C:mitochondrial inner membrane"/>
    <property type="evidence" value="ECO:0007669"/>
    <property type="project" value="UniProtKB-SubCell"/>
</dbReference>
<dbReference type="Pfam" id="PF08583">
    <property type="entry name" value="Cmc1"/>
    <property type="match status" value="1"/>
</dbReference>
<feature type="compositionally biased region" description="Low complexity" evidence="4">
    <location>
        <begin position="22"/>
        <end position="33"/>
    </location>
</feature>
<keyword evidence="2" id="KW-1015">Disulfide bond</keyword>
<name>A0AAN8RX19_9PEZI</name>
<protein>
    <recommendedName>
        <fullName evidence="3">COX assembly mitochondrial protein</fullName>
    </recommendedName>
</protein>
<dbReference type="AlphaFoldDB" id="A0AAN8RX19"/>
<proteinExistence type="inferred from homology"/>
<keyword evidence="3" id="KW-0999">Mitochondrion inner membrane</keyword>
<accession>A0AAN8RX19</accession>
<comment type="similarity">
    <text evidence="1 3">Belongs to the CMC family.</text>
</comment>
<evidence type="ECO:0000256" key="3">
    <source>
        <dbReference type="RuleBase" id="RU364104"/>
    </source>
</evidence>
<comment type="caution">
    <text evidence="5">The sequence shown here is derived from an EMBL/GenBank/DDBJ whole genome shotgun (WGS) entry which is preliminary data.</text>
</comment>
<comment type="subcellular location">
    <subcellularLocation>
        <location evidence="3">Mitochondrion inner membrane</location>
    </subcellularLocation>
</comment>
<keyword evidence="6" id="KW-1185">Reference proteome</keyword>
<keyword evidence="3" id="KW-0143">Chaperone</keyword>
<keyword evidence="3" id="KW-0472">Membrane</keyword>
<feature type="region of interest" description="Disordered" evidence="4">
    <location>
        <begin position="1"/>
        <end position="36"/>
    </location>
</feature>
<dbReference type="EMBL" id="JAVHJM010000001">
    <property type="protein sequence ID" value="KAK6520184.1"/>
    <property type="molecule type" value="Genomic_DNA"/>
</dbReference>
<evidence type="ECO:0000256" key="1">
    <source>
        <dbReference type="ARBA" id="ARBA00007347"/>
    </source>
</evidence>
<comment type="function">
    <text evidence="3">Required for mitochondrial cytochrome c oxidase (COX) assembly and respiration.</text>
</comment>
<dbReference type="PANTHER" id="PTHR22977:SF5">
    <property type="entry name" value="COX ASSEMBLY MITOCHONDRIAL PROTEIN HOMOLOG"/>
    <property type="match status" value="1"/>
</dbReference>
<organism evidence="5 6">
    <name type="scientific">Arthrobotrys conoides</name>
    <dbReference type="NCBI Taxonomy" id="74498"/>
    <lineage>
        <taxon>Eukaryota</taxon>
        <taxon>Fungi</taxon>
        <taxon>Dikarya</taxon>
        <taxon>Ascomycota</taxon>
        <taxon>Pezizomycotina</taxon>
        <taxon>Orbiliomycetes</taxon>
        <taxon>Orbiliales</taxon>
        <taxon>Orbiliaceae</taxon>
        <taxon>Arthrobotrys</taxon>
    </lineage>
</organism>
<evidence type="ECO:0000313" key="6">
    <source>
        <dbReference type="Proteomes" id="UP001307849"/>
    </source>
</evidence>
<evidence type="ECO:0000313" key="5">
    <source>
        <dbReference type="EMBL" id="KAK6520184.1"/>
    </source>
</evidence>
<keyword evidence="3" id="KW-0496">Mitochondrion</keyword>
<feature type="compositionally biased region" description="Polar residues" evidence="4">
    <location>
        <begin position="1"/>
        <end position="10"/>
    </location>
</feature>
<dbReference type="PANTHER" id="PTHR22977">
    <property type="entry name" value="COX ASSEMBLY MITOCHONDRIAL PROTEIN"/>
    <property type="match status" value="1"/>
</dbReference>
<dbReference type="InterPro" id="IPR013892">
    <property type="entry name" value="Cyt_c_biogenesis_Cmc1-like"/>
</dbReference>
<evidence type="ECO:0000256" key="2">
    <source>
        <dbReference type="ARBA" id="ARBA00023157"/>
    </source>
</evidence>
<reference evidence="5 6" key="1">
    <citation type="submission" date="2019-10" db="EMBL/GenBank/DDBJ databases">
        <authorList>
            <person name="Palmer J.M."/>
        </authorList>
    </citation>
    <scope>NUCLEOTIDE SEQUENCE [LARGE SCALE GENOMIC DNA]</scope>
    <source>
        <strain evidence="5 6">TWF506</strain>
    </source>
</reference>
<sequence>MPRPVQNPSGSLPDPEQPRYHLPSANPLPLSSSQESQVREQYYANVRAICAEEIRRYADCARGKTFSMVWNCREQQRIMNGCMVLNATQEEQDRAREEWFKKKLEKAEKIKRRKEREEAAAAAAATTIQAEKGKV</sequence>
<dbReference type="Proteomes" id="UP001307849">
    <property type="component" value="Unassembled WGS sequence"/>
</dbReference>